<dbReference type="EMBL" id="HBIJ01018272">
    <property type="protein sequence ID" value="CAE0371266.1"/>
    <property type="molecule type" value="Transcribed_RNA"/>
</dbReference>
<proteinExistence type="predicted"/>
<evidence type="ECO:0008006" key="4">
    <source>
        <dbReference type="Google" id="ProtNLM"/>
    </source>
</evidence>
<reference evidence="3" key="1">
    <citation type="submission" date="2021-01" db="EMBL/GenBank/DDBJ databases">
        <authorList>
            <person name="Corre E."/>
            <person name="Pelletier E."/>
            <person name="Niang G."/>
            <person name="Scheremetjew M."/>
            <person name="Finn R."/>
            <person name="Kale V."/>
            <person name="Holt S."/>
            <person name="Cochrane G."/>
            <person name="Meng A."/>
            <person name="Brown T."/>
            <person name="Cohen L."/>
        </authorList>
    </citation>
    <scope>NUCLEOTIDE SEQUENCE</scope>
    <source>
        <strain evidence="3">CCMP1510</strain>
    </source>
</reference>
<gene>
    <name evidence="2" type="ORF">ALAG00032_LOCUS12048</name>
    <name evidence="3" type="ORF">ALAG00032_LOCUS12049</name>
</gene>
<dbReference type="AlphaFoldDB" id="A0A6S8E822"/>
<keyword evidence="1" id="KW-0732">Signal</keyword>
<organism evidence="3">
    <name type="scientific">Aureoumbra lagunensis</name>
    <dbReference type="NCBI Taxonomy" id="44058"/>
    <lineage>
        <taxon>Eukaryota</taxon>
        <taxon>Sar</taxon>
        <taxon>Stramenopiles</taxon>
        <taxon>Ochrophyta</taxon>
        <taxon>Pelagophyceae</taxon>
        <taxon>Pelagomonadales</taxon>
        <taxon>Aureoumbra</taxon>
    </lineage>
</organism>
<evidence type="ECO:0000313" key="2">
    <source>
        <dbReference type="EMBL" id="CAE0371266.1"/>
    </source>
</evidence>
<sequence>MFLGILLPWIGGLLPSSVGYLCASIAGGGQRTAELLLIYEKAKGIQIPWTCHHEVQNILLYELCHGCIADLHAKELISFVHPNVDENKLKKLFRKVFQLAPSTLAEFKPVWGHVFASFLQKYTHWTYTDTDMIFGQLDLWLLSSLYTSSSSSSNFDIETWTFENDLERLFLRGQFTIHKNAKNINLSFQKCNHFTTRLEENLQNKLNFYYQYGPRPSTKAKKNHRSLTDATHGSFNATHAAIHWQKNCSPIYLARFNSAEACYSCIIIRNFDYLIRFQQFLFSDHSQLPILWTTSSKTASPRQTTIPSLQRCSSHNLSECLEKEHYLFDPLPLTINQEVIKPVKKIFLDCYDMRWICRSSPRAALRAVFEFSPGPLDSVSICNTNEAYVHYHHQTYFNQYVKSTSNAERSFSYSLPAFHFRKWADYGSFNVPAVPSKKLPHQSLLAFFIHDSGIIPLFDS</sequence>
<dbReference type="Pfam" id="PF20330">
    <property type="entry name" value="DUF6625"/>
    <property type="match status" value="1"/>
</dbReference>
<accession>A0A6S8E822</accession>
<evidence type="ECO:0000256" key="1">
    <source>
        <dbReference type="SAM" id="SignalP"/>
    </source>
</evidence>
<feature type="chain" id="PRO_5035584466" description="Protein xylosyltransferase" evidence="1">
    <location>
        <begin position="20"/>
        <end position="460"/>
    </location>
</feature>
<name>A0A6S8E822_9STRA</name>
<dbReference type="InterPro" id="IPR046733">
    <property type="entry name" value="DUF6625"/>
</dbReference>
<feature type="signal peptide" evidence="1">
    <location>
        <begin position="1"/>
        <end position="19"/>
    </location>
</feature>
<dbReference type="EMBL" id="HBIJ01018273">
    <property type="protein sequence ID" value="CAE0371267.1"/>
    <property type="molecule type" value="Transcribed_RNA"/>
</dbReference>
<evidence type="ECO:0000313" key="3">
    <source>
        <dbReference type="EMBL" id="CAE0371267.1"/>
    </source>
</evidence>
<protein>
    <recommendedName>
        <fullName evidence="4">Protein xylosyltransferase</fullName>
    </recommendedName>
</protein>